<protein>
    <recommendedName>
        <fullName evidence="2">DUF4806 domain-containing protein</fullName>
    </recommendedName>
</protein>
<dbReference type="EnsemblMetazoa" id="LLOJ003559-RA">
    <property type="protein sequence ID" value="LLOJ003559-PA"/>
    <property type="gene ID" value="LLOJ003559"/>
</dbReference>
<dbReference type="Pfam" id="PF16064">
    <property type="entry name" value="DUF4806"/>
    <property type="match status" value="1"/>
</dbReference>
<feature type="region of interest" description="Disordered" evidence="1">
    <location>
        <begin position="288"/>
        <end position="312"/>
    </location>
</feature>
<accession>A0A1B0ETT2</accession>
<reference evidence="3" key="1">
    <citation type="submission" date="2020-05" db="UniProtKB">
        <authorList>
            <consortium name="EnsemblMetazoa"/>
        </authorList>
    </citation>
    <scope>IDENTIFICATION</scope>
    <source>
        <strain evidence="3">Jacobina</strain>
    </source>
</reference>
<evidence type="ECO:0000313" key="3">
    <source>
        <dbReference type="EnsemblMetazoa" id="LLOJ003559-PA"/>
    </source>
</evidence>
<sequence length="312" mass="34945">NKELSIVLSSWEDHGCLSWPNVRSSAALTKILKSGKSPEANWKKIPCVVKRQGLSYNDGLQELEVMILESETEDDSRAETTVKKPPEVEPTYDLFAIMNEYTGLHNNGEELIVQEVAAHETPSTSAKIDHLISEMAEFKAIMLRAVASNQQSPSPSNGLITQTPGLKKSLPLTTITEMEEMEQNLQNDQAFEQLIQDFLPIVGSSGKNIGKGREWSYLLIDQIFARELLTNFTWTGSCRGSGTKKSLRDYNKILNLFLQLVNKADSSFNMKDLEEFMKCVLKNATKRAAGSQRKSTPKVRKQNSFIPISEND</sequence>
<dbReference type="AlphaFoldDB" id="A0A1B0ETT2"/>
<dbReference type="EMBL" id="AJWK01011388">
    <property type="status" value="NOT_ANNOTATED_CDS"/>
    <property type="molecule type" value="Genomic_DNA"/>
</dbReference>
<dbReference type="InterPro" id="IPR032071">
    <property type="entry name" value="DUF4806"/>
</dbReference>
<evidence type="ECO:0000256" key="1">
    <source>
        <dbReference type="SAM" id="MobiDB-lite"/>
    </source>
</evidence>
<organism evidence="3 4">
    <name type="scientific">Lutzomyia longipalpis</name>
    <name type="common">Sand fly</name>
    <dbReference type="NCBI Taxonomy" id="7200"/>
    <lineage>
        <taxon>Eukaryota</taxon>
        <taxon>Metazoa</taxon>
        <taxon>Ecdysozoa</taxon>
        <taxon>Arthropoda</taxon>
        <taxon>Hexapoda</taxon>
        <taxon>Insecta</taxon>
        <taxon>Pterygota</taxon>
        <taxon>Neoptera</taxon>
        <taxon>Endopterygota</taxon>
        <taxon>Diptera</taxon>
        <taxon>Nematocera</taxon>
        <taxon>Psychodoidea</taxon>
        <taxon>Psychodidae</taxon>
        <taxon>Lutzomyia</taxon>
        <taxon>Lutzomyia</taxon>
    </lineage>
</organism>
<evidence type="ECO:0000259" key="2">
    <source>
        <dbReference type="Pfam" id="PF16064"/>
    </source>
</evidence>
<feature type="domain" description="DUF4806" evidence="2">
    <location>
        <begin position="170"/>
        <end position="259"/>
    </location>
</feature>
<dbReference type="Proteomes" id="UP000092461">
    <property type="component" value="Unassembled WGS sequence"/>
</dbReference>
<name>A0A1B0ETT2_LUTLO</name>
<dbReference type="VEuPathDB" id="VectorBase:LLOJ003559"/>
<keyword evidence="4" id="KW-1185">Reference proteome</keyword>
<proteinExistence type="predicted"/>
<evidence type="ECO:0000313" key="4">
    <source>
        <dbReference type="Proteomes" id="UP000092461"/>
    </source>
</evidence>